<dbReference type="EMBL" id="FOND01000006">
    <property type="protein sequence ID" value="SFE84302.1"/>
    <property type="molecule type" value="Genomic_DNA"/>
</dbReference>
<dbReference type="STRING" id="1798228.SAMN05216574_106136"/>
<sequence length="130" mass="13520">MTTDEDTRDDGAQGLRAALRTDLVGAMRARRPEVVATLRGAIAAIDNAEAVEVPSRVADAGSGPVAGARTGVGSTEAARRTLSADDVRAVLRAQIAECAVAADRCDAHRQPEAAARLRREAEVLRGYLGG</sequence>
<dbReference type="AlphaFoldDB" id="A0A1I2DUG4"/>
<name>A0A1I2DUG4_9ACTN</name>
<organism evidence="1 2">
    <name type="scientific">Blastococcus tunisiensis</name>
    <dbReference type="NCBI Taxonomy" id="1798228"/>
    <lineage>
        <taxon>Bacteria</taxon>
        <taxon>Bacillati</taxon>
        <taxon>Actinomycetota</taxon>
        <taxon>Actinomycetes</taxon>
        <taxon>Geodermatophilales</taxon>
        <taxon>Geodermatophilaceae</taxon>
        <taxon>Blastococcus</taxon>
    </lineage>
</organism>
<evidence type="ECO:0000313" key="1">
    <source>
        <dbReference type="EMBL" id="SFE84302.1"/>
    </source>
</evidence>
<reference evidence="2" key="1">
    <citation type="submission" date="2016-10" db="EMBL/GenBank/DDBJ databases">
        <authorList>
            <person name="Varghese N."/>
            <person name="Submissions S."/>
        </authorList>
    </citation>
    <scope>NUCLEOTIDE SEQUENCE [LARGE SCALE GENOMIC DNA]</scope>
    <source>
        <strain evidence="2">DSM 46838</strain>
    </source>
</reference>
<gene>
    <name evidence="1" type="ORF">SAMN05216574_106136</name>
</gene>
<keyword evidence="2" id="KW-1185">Reference proteome</keyword>
<proteinExistence type="predicted"/>
<evidence type="ECO:0000313" key="2">
    <source>
        <dbReference type="Proteomes" id="UP000198589"/>
    </source>
</evidence>
<dbReference type="RefSeq" id="WP_092196802.1">
    <property type="nucleotide sequence ID" value="NZ_FOND01000006.1"/>
</dbReference>
<dbReference type="InterPro" id="IPR042184">
    <property type="entry name" value="YqeY/Aim41_N"/>
</dbReference>
<evidence type="ECO:0008006" key="3">
    <source>
        <dbReference type="Google" id="ProtNLM"/>
    </source>
</evidence>
<dbReference type="Proteomes" id="UP000198589">
    <property type="component" value="Unassembled WGS sequence"/>
</dbReference>
<protein>
    <recommendedName>
        <fullName evidence="3">Yqey-like protein</fullName>
    </recommendedName>
</protein>
<dbReference type="Gene3D" id="1.10.1510.10">
    <property type="entry name" value="Uncharacterised protein YqeY/AIM41 PF09424, N-terminal domain"/>
    <property type="match status" value="1"/>
</dbReference>
<dbReference type="OrthoDB" id="4762887at2"/>
<accession>A0A1I2DUG4</accession>